<accession>A0A1X7GLZ6</accession>
<protein>
    <recommendedName>
        <fullName evidence="3">DUF29 domain-containing protein</fullName>
    </recommendedName>
</protein>
<gene>
    <name evidence="1" type="ORF">SAMN02982917_3980</name>
</gene>
<dbReference type="Pfam" id="PF01724">
    <property type="entry name" value="DUF29"/>
    <property type="match status" value="1"/>
</dbReference>
<dbReference type="EMBL" id="FXAK01000007">
    <property type="protein sequence ID" value="SMF71309.1"/>
    <property type="molecule type" value="Genomic_DNA"/>
</dbReference>
<reference evidence="1 2" key="1">
    <citation type="submission" date="2017-04" db="EMBL/GenBank/DDBJ databases">
        <authorList>
            <person name="Afonso C.L."/>
            <person name="Miller P.J."/>
            <person name="Scott M.A."/>
            <person name="Spackman E."/>
            <person name="Goraichik I."/>
            <person name="Dimitrov K.M."/>
            <person name="Suarez D.L."/>
            <person name="Swayne D.E."/>
        </authorList>
    </citation>
    <scope>NUCLEOTIDE SEQUENCE [LARGE SCALE GENOMIC DNA]</scope>
    <source>
        <strain evidence="1 2">A2P</strain>
    </source>
</reference>
<dbReference type="InterPro" id="IPR002636">
    <property type="entry name" value="DUF29"/>
</dbReference>
<sequence length="155" mass="17632">MDSRIGYDTDFLAWTEEQARLLREAAGGKVSSSLDFANLAEEVESIGRRDVRDAKQRLRQVITGLLRCQYVPNTDRDREFRSSILYERFLAEQILKDSPSLPVRIELTELYESAVQLLSDEIAQTGNGPLPAECPYSLDQLLDSGWWPTNRHGLT</sequence>
<evidence type="ECO:0000313" key="2">
    <source>
        <dbReference type="Proteomes" id="UP000192936"/>
    </source>
</evidence>
<dbReference type="RefSeq" id="WP_167393321.1">
    <property type="nucleotide sequence ID" value="NZ_FXAK01000007.1"/>
</dbReference>
<dbReference type="Proteomes" id="UP000192936">
    <property type="component" value="Unassembled WGS sequence"/>
</dbReference>
<evidence type="ECO:0008006" key="3">
    <source>
        <dbReference type="Google" id="ProtNLM"/>
    </source>
</evidence>
<dbReference type="Gene3D" id="1.20.1220.20">
    <property type="entry name" value="Uncharcterised protein PF01724"/>
    <property type="match status" value="1"/>
</dbReference>
<dbReference type="AlphaFoldDB" id="A0A1X7GLZ6"/>
<proteinExistence type="predicted"/>
<organism evidence="1 2">
    <name type="scientific">Azospirillum oryzae</name>
    <dbReference type="NCBI Taxonomy" id="286727"/>
    <lineage>
        <taxon>Bacteria</taxon>
        <taxon>Pseudomonadati</taxon>
        <taxon>Pseudomonadota</taxon>
        <taxon>Alphaproteobacteria</taxon>
        <taxon>Rhodospirillales</taxon>
        <taxon>Azospirillaceae</taxon>
        <taxon>Azospirillum</taxon>
    </lineage>
</organism>
<dbReference type="PANTHER" id="PTHR34235">
    <property type="entry name" value="SLR1203 PROTEIN-RELATED"/>
    <property type="match status" value="1"/>
</dbReference>
<name>A0A1X7GLZ6_9PROT</name>
<dbReference type="STRING" id="286727.SAMN02982917_3980"/>
<evidence type="ECO:0000313" key="1">
    <source>
        <dbReference type="EMBL" id="SMF71309.1"/>
    </source>
</evidence>